<dbReference type="GO" id="GO:0004896">
    <property type="term" value="F:cytokine receptor activity"/>
    <property type="evidence" value="ECO:0007669"/>
    <property type="project" value="InterPro"/>
</dbReference>
<gene>
    <name evidence="2" type="ORF">DPX16_15114</name>
</gene>
<proteinExistence type="predicted"/>
<dbReference type="GO" id="GO:0009897">
    <property type="term" value="C:external side of plasma membrane"/>
    <property type="evidence" value="ECO:0007669"/>
    <property type="project" value="TreeGrafter"/>
</dbReference>
<dbReference type="PROSITE" id="PS01355">
    <property type="entry name" value="HEMATOPO_REC_S_F1"/>
    <property type="match status" value="1"/>
</dbReference>
<dbReference type="PANTHER" id="PTHR23037">
    <property type="entry name" value="CYTOKINE RECEPTOR"/>
    <property type="match status" value="1"/>
</dbReference>
<evidence type="ECO:0000313" key="2">
    <source>
        <dbReference type="EMBL" id="ROL50870.1"/>
    </source>
</evidence>
<dbReference type="PANTHER" id="PTHR23037:SF27">
    <property type="entry name" value="INTERLEUKIN-7 RECEPTOR SUBUNIT ALPHA"/>
    <property type="match status" value="1"/>
</dbReference>
<name>A0A3N0YXK8_ANAGA</name>
<sequence length="180" mass="20536">MEDTEEGFIWFEHSHEYVSNPSFQVEIWGDKLANKPISATINYRNFSISRDRLGRDGVYYTRVRAKPVHFFDGDWSKWSSTASFTITTNSTEPLKITSRSSLHITIGFSIFLVLIIIIILGVLLWRMHPENIKLWSDICISVFVKKRTSCSLQSLDALQTLVPNTAASDALNDLPVASWH</sequence>
<comment type="caution">
    <text evidence="2">The sequence shown here is derived from an EMBL/GenBank/DDBJ whole genome shotgun (WGS) entry which is preliminary data.</text>
</comment>
<keyword evidence="1" id="KW-1133">Transmembrane helix</keyword>
<keyword evidence="1" id="KW-0472">Membrane</keyword>
<keyword evidence="3" id="KW-1185">Reference proteome</keyword>
<dbReference type="OrthoDB" id="8611929at2759"/>
<dbReference type="InterPro" id="IPR003531">
    <property type="entry name" value="Hempt_rcpt_S_F1_CS"/>
</dbReference>
<dbReference type="Proteomes" id="UP000281406">
    <property type="component" value="Unassembled WGS sequence"/>
</dbReference>
<evidence type="ECO:0008006" key="4">
    <source>
        <dbReference type="Google" id="ProtNLM"/>
    </source>
</evidence>
<keyword evidence="1" id="KW-0812">Transmembrane</keyword>
<feature type="transmembrane region" description="Helical" evidence="1">
    <location>
        <begin position="102"/>
        <end position="125"/>
    </location>
</feature>
<reference evidence="2 3" key="1">
    <citation type="submission" date="2018-10" db="EMBL/GenBank/DDBJ databases">
        <title>Genome assembly for a Yunnan-Guizhou Plateau 3E fish, Anabarilius grahami (Regan), and its evolutionary and genetic applications.</title>
        <authorList>
            <person name="Jiang W."/>
        </authorList>
    </citation>
    <scope>NUCLEOTIDE SEQUENCE [LARGE SCALE GENOMIC DNA]</scope>
    <source>
        <strain evidence="2">AG-KIZ</strain>
        <tissue evidence="2">Muscle</tissue>
    </source>
</reference>
<protein>
    <recommendedName>
        <fullName evidence="4">Interleukin-7 receptor subunit alpha</fullName>
    </recommendedName>
</protein>
<dbReference type="AlphaFoldDB" id="A0A3N0YXK8"/>
<dbReference type="GO" id="GO:0046427">
    <property type="term" value="P:positive regulation of receptor signaling pathway via JAK-STAT"/>
    <property type="evidence" value="ECO:0007669"/>
    <property type="project" value="TreeGrafter"/>
</dbReference>
<dbReference type="Gene3D" id="2.60.40.10">
    <property type="entry name" value="Immunoglobulins"/>
    <property type="match status" value="1"/>
</dbReference>
<dbReference type="EMBL" id="RJVU01019434">
    <property type="protein sequence ID" value="ROL50870.1"/>
    <property type="molecule type" value="Genomic_DNA"/>
</dbReference>
<evidence type="ECO:0000256" key="1">
    <source>
        <dbReference type="SAM" id="Phobius"/>
    </source>
</evidence>
<accession>A0A3N0YXK8</accession>
<dbReference type="GO" id="GO:0030097">
    <property type="term" value="P:hemopoiesis"/>
    <property type="evidence" value="ECO:0007669"/>
    <property type="project" value="TreeGrafter"/>
</dbReference>
<dbReference type="InterPro" id="IPR013783">
    <property type="entry name" value="Ig-like_fold"/>
</dbReference>
<organism evidence="2 3">
    <name type="scientific">Anabarilius grahami</name>
    <name type="common">Kanglang fish</name>
    <name type="synonym">Barilius grahami</name>
    <dbReference type="NCBI Taxonomy" id="495550"/>
    <lineage>
        <taxon>Eukaryota</taxon>
        <taxon>Metazoa</taxon>
        <taxon>Chordata</taxon>
        <taxon>Craniata</taxon>
        <taxon>Vertebrata</taxon>
        <taxon>Euteleostomi</taxon>
        <taxon>Actinopterygii</taxon>
        <taxon>Neopterygii</taxon>
        <taxon>Teleostei</taxon>
        <taxon>Ostariophysi</taxon>
        <taxon>Cypriniformes</taxon>
        <taxon>Xenocyprididae</taxon>
        <taxon>Xenocypridinae</taxon>
        <taxon>Xenocypridinae incertae sedis</taxon>
        <taxon>Anabarilius</taxon>
    </lineage>
</organism>
<evidence type="ECO:0000313" key="3">
    <source>
        <dbReference type="Proteomes" id="UP000281406"/>
    </source>
</evidence>